<dbReference type="EnsemblProtists" id="EOD28667">
    <property type="protein sequence ID" value="EOD28667"/>
    <property type="gene ID" value="EMIHUDRAFT_234820"/>
</dbReference>
<evidence type="ECO:0000313" key="10">
    <source>
        <dbReference type="EnsemblProtists" id="EOD28667"/>
    </source>
</evidence>
<gene>
    <name evidence="7" type="primary">MED20</name>
</gene>
<sequence>MGVCALVHLPGAREAALSARLSAIGCTRAGRWRTHCLYFKPKVAAAAPSADAAEIAPTPPLEPPLEEVCVLHYSERPEVYFVCRAGTVQERLGDLAGVEACTLGESTLGETHSQRLRITAEGAEFRFGDFIVRLGGLFLNASVGGTVVEAEYLPCSRAGCGEAVLKDFVALLLEGEAAGFLSSDGGEAEAELGRRYAASQQARKRLVEEEALRVQGERRAVRVLVAGPPAAARRVLLLHGYGSKPETWAIVGALDRLAERGVRAVAPELPEISERAVGAEAAAETSDRRTFVARLLEALGWGDRKVAIVAASAGGSFATPYVLAPATHRNVSCYLSLAAQLDRSGDVAPRKSRPPTLLVWGALDNAFPSECLAAQQQYRFFAFGDVRNAREDPRRSQWVVLPGAPHAVHVASPERFCSMLLQLVLGTKSEREKVTVTAEWGDVVATVVPAGGEAESRSAVRGTVVASPAGGEAGSGGSVAQRGTKRERVS</sequence>
<evidence type="ECO:0000256" key="7">
    <source>
        <dbReference type="RuleBase" id="RU364152"/>
    </source>
</evidence>
<comment type="similarity">
    <text evidence="3 7">Belongs to the Mediator complex subunit 20 family.</text>
</comment>
<evidence type="ECO:0000256" key="4">
    <source>
        <dbReference type="ARBA" id="ARBA00022490"/>
    </source>
</evidence>
<proteinExistence type="inferred from homology"/>
<evidence type="ECO:0000256" key="6">
    <source>
        <dbReference type="ARBA" id="ARBA00037942"/>
    </source>
</evidence>
<evidence type="ECO:0000259" key="9">
    <source>
        <dbReference type="Pfam" id="PF12697"/>
    </source>
</evidence>
<dbReference type="PANTHER" id="PTHR46197:SF3">
    <property type="entry name" value="AB HYDROLASE-1 DOMAIN-CONTAINING PROTEIN"/>
    <property type="match status" value="1"/>
</dbReference>
<dbReference type="InterPro" id="IPR013921">
    <property type="entry name" value="Mediator_Med20"/>
</dbReference>
<dbReference type="Proteomes" id="UP000013827">
    <property type="component" value="Unassembled WGS sequence"/>
</dbReference>
<name>A0A0D3JYT2_EMIH1</name>
<reference evidence="11" key="1">
    <citation type="journal article" date="2013" name="Nature">
        <title>Pan genome of the phytoplankton Emiliania underpins its global distribution.</title>
        <authorList>
            <person name="Read B.A."/>
            <person name="Kegel J."/>
            <person name="Klute M.J."/>
            <person name="Kuo A."/>
            <person name="Lefebvre S.C."/>
            <person name="Maumus F."/>
            <person name="Mayer C."/>
            <person name="Miller J."/>
            <person name="Monier A."/>
            <person name="Salamov A."/>
            <person name="Young J."/>
            <person name="Aguilar M."/>
            <person name="Claverie J.M."/>
            <person name="Frickenhaus S."/>
            <person name="Gonzalez K."/>
            <person name="Herman E.K."/>
            <person name="Lin Y.C."/>
            <person name="Napier J."/>
            <person name="Ogata H."/>
            <person name="Sarno A.F."/>
            <person name="Shmutz J."/>
            <person name="Schroeder D."/>
            <person name="de Vargas C."/>
            <person name="Verret F."/>
            <person name="von Dassow P."/>
            <person name="Valentin K."/>
            <person name="Van de Peer Y."/>
            <person name="Wheeler G."/>
            <person name="Dacks J.B."/>
            <person name="Delwiche C.F."/>
            <person name="Dyhrman S.T."/>
            <person name="Glockner G."/>
            <person name="John U."/>
            <person name="Richards T."/>
            <person name="Worden A.Z."/>
            <person name="Zhang X."/>
            <person name="Grigoriev I.V."/>
            <person name="Allen A.E."/>
            <person name="Bidle K."/>
            <person name="Borodovsky M."/>
            <person name="Bowler C."/>
            <person name="Brownlee C."/>
            <person name="Cock J.M."/>
            <person name="Elias M."/>
            <person name="Gladyshev V.N."/>
            <person name="Groth M."/>
            <person name="Guda C."/>
            <person name="Hadaegh A."/>
            <person name="Iglesias-Rodriguez M.D."/>
            <person name="Jenkins J."/>
            <person name="Jones B.M."/>
            <person name="Lawson T."/>
            <person name="Leese F."/>
            <person name="Lindquist E."/>
            <person name="Lobanov A."/>
            <person name="Lomsadze A."/>
            <person name="Malik S.B."/>
            <person name="Marsh M.E."/>
            <person name="Mackinder L."/>
            <person name="Mock T."/>
            <person name="Mueller-Roeber B."/>
            <person name="Pagarete A."/>
            <person name="Parker M."/>
            <person name="Probert I."/>
            <person name="Quesneville H."/>
            <person name="Raines C."/>
            <person name="Rensing S.A."/>
            <person name="Riano-Pachon D.M."/>
            <person name="Richier S."/>
            <person name="Rokitta S."/>
            <person name="Shiraiwa Y."/>
            <person name="Soanes D.M."/>
            <person name="van der Giezen M."/>
            <person name="Wahlund T.M."/>
            <person name="Williams B."/>
            <person name="Wilson W."/>
            <person name="Wolfe G."/>
            <person name="Wurch L.L."/>
        </authorList>
    </citation>
    <scope>NUCLEOTIDE SEQUENCE</scope>
</reference>
<organism evidence="10 11">
    <name type="scientific">Emiliania huxleyi (strain CCMP1516)</name>
    <dbReference type="NCBI Taxonomy" id="280463"/>
    <lineage>
        <taxon>Eukaryota</taxon>
        <taxon>Haptista</taxon>
        <taxon>Haptophyta</taxon>
        <taxon>Prymnesiophyceae</taxon>
        <taxon>Isochrysidales</taxon>
        <taxon>Noelaerhabdaceae</taxon>
        <taxon>Emiliania</taxon>
    </lineage>
</organism>
<dbReference type="HOGENOM" id="CLU_557172_0_0_1"/>
<feature type="region of interest" description="Disordered" evidence="8">
    <location>
        <begin position="453"/>
        <end position="490"/>
    </location>
</feature>
<evidence type="ECO:0000313" key="11">
    <source>
        <dbReference type="Proteomes" id="UP000013827"/>
    </source>
</evidence>
<keyword evidence="7" id="KW-0010">Activator</keyword>
<comment type="subcellular location">
    <subcellularLocation>
        <location evidence="2">Cytoplasm</location>
    </subcellularLocation>
    <subcellularLocation>
        <location evidence="1 7">Nucleus</location>
    </subcellularLocation>
</comment>
<dbReference type="InterPro" id="IPR029058">
    <property type="entry name" value="AB_hydrolase_fold"/>
</dbReference>
<evidence type="ECO:0000256" key="3">
    <source>
        <dbReference type="ARBA" id="ARBA00010743"/>
    </source>
</evidence>
<dbReference type="SUPFAM" id="SSF53474">
    <property type="entry name" value="alpha/beta-Hydrolases"/>
    <property type="match status" value="1"/>
</dbReference>
<dbReference type="RefSeq" id="XP_005781096.1">
    <property type="nucleotide sequence ID" value="XM_005781039.1"/>
</dbReference>
<dbReference type="GO" id="GO:0003712">
    <property type="term" value="F:transcription coregulator activity"/>
    <property type="evidence" value="ECO:0007669"/>
    <property type="project" value="InterPro"/>
</dbReference>
<evidence type="ECO:0000256" key="5">
    <source>
        <dbReference type="ARBA" id="ARBA00023242"/>
    </source>
</evidence>
<evidence type="ECO:0000256" key="2">
    <source>
        <dbReference type="ARBA" id="ARBA00004496"/>
    </source>
</evidence>
<dbReference type="AlphaFoldDB" id="A0A0D3JYT2"/>
<dbReference type="GO" id="GO:0006357">
    <property type="term" value="P:regulation of transcription by RNA polymerase II"/>
    <property type="evidence" value="ECO:0007669"/>
    <property type="project" value="InterPro"/>
</dbReference>
<dbReference type="PANTHER" id="PTHR46197">
    <property type="entry name" value="PROTEIN ABHD14B-LIKE"/>
    <property type="match status" value="1"/>
</dbReference>
<feature type="domain" description="AB hydrolase-1" evidence="9">
    <location>
        <begin position="235"/>
        <end position="335"/>
    </location>
</feature>
<keyword evidence="7" id="KW-0804">Transcription</keyword>
<dbReference type="Pfam" id="PF08612">
    <property type="entry name" value="Med20"/>
    <property type="match status" value="1"/>
</dbReference>
<keyword evidence="11" id="KW-1185">Reference proteome</keyword>
<comment type="similarity">
    <text evidence="6">Belongs to the AB hydrolase superfamily. ABHD14 family.</text>
</comment>
<dbReference type="GO" id="GO:0005737">
    <property type="term" value="C:cytoplasm"/>
    <property type="evidence" value="ECO:0007669"/>
    <property type="project" value="UniProtKB-SubCell"/>
</dbReference>
<reference evidence="10" key="2">
    <citation type="submission" date="2024-10" db="UniProtKB">
        <authorList>
            <consortium name="EnsemblProtists"/>
        </authorList>
    </citation>
    <scope>IDENTIFICATION</scope>
</reference>
<accession>A0A0D3JYT2</accession>
<dbReference type="Gene3D" id="3.40.50.1820">
    <property type="entry name" value="alpha/beta hydrolase"/>
    <property type="match status" value="1"/>
</dbReference>
<dbReference type="Pfam" id="PF12697">
    <property type="entry name" value="Abhydrolase_6"/>
    <property type="match status" value="1"/>
</dbReference>
<evidence type="ECO:0000256" key="1">
    <source>
        <dbReference type="ARBA" id="ARBA00004123"/>
    </source>
</evidence>
<dbReference type="STRING" id="2903.R1D0W3"/>
<keyword evidence="7" id="KW-0805">Transcription regulation</keyword>
<dbReference type="KEGG" id="ehx:EMIHUDRAFT_234820"/>
<dbReference type="GO" id="GO:0016592">
    <property type="term" value="C:mediator complex"/>
    <property type="evidence" value="ECO:0007669"/>
    <property type="project" value="InterPro"/>
</dbReference>
<dbReference type="PaxDb" id="2903-EOD28667"/>
<keyword evidence="4" id="KW-0963">Cytoplasm</keyword>
<comment type="subunit">
    <text evidence="7">Component of the Mediator complex.</text>
</comment>
<protein>
    <recommendedName>
        <fullName evidence="7">Mediator of RNA polymerase II transcription subunit 20</fullName>
    </recommendedName>
    <alternativeName>
        <fullName evidence="7">Mediator complex subunit 20</fullName>
    </alternativeName>
</protein>
<evidence type="ECO:0000256" key="8">
    <source>
        <dbReference type="SAM" id="MobiDB-lite"/>
    </source>
</evidence>
<comment type="function">
    <text evidence="7">Component of the Mediator complex, a coactivator involved in the regulated transcription of nearly all RNA polymerase II-dependent genes. Mediator functions as a bridge to convey information from gene-specific regulatory proteins to the basal RNA polymerase II transcription machinery. Mediator is recruited to promoters by direct interactions with regulatory proteins and serves as a scaffold for the assembly of a functional preinitiation complex with RNA polymerase II and the general transcription factors.</text>
</comment>
<dbReference type="InterPro" id="IPR000073">
    <property type="entry name" value="AB_hydrolase_1"/>
</dbReference>
<keyword evidence="5 7" id="KW-0539">Nucleus</keyword>